<keyword evidence="3" id="KW-0067">ATP-binding</keyword>
<dbReference type="Pfam" id="PF01171">
    <property type="entry name" value="ATP_bind_3"/>
    <property type="match status" value="1"/>
</dbReference>
<comment type="caution">
    <text evidence="6">The sequence shown here is derived from an EMBL/GenBank/DDBJ whole genome shotgun (WGS) entry which is preliminary data.</text>
</comment>
<dbReference type="InterPro" id="IPR054306">
    <property type="entry name" value="TtuA-like_LIM_N"/>
</dbReference>
<dbReference type="GO" id="GO:0016787">
    <property type="term" value="F:hydrolase activity"/>
    <property type="evidence" value="ECO:0007669"/>
    <property type="project" value="UniProtKB-KW"/>
</dbReference>
<proteinExistence type="predicted"/>
<gene>
    <name evidence="6" type="ORF">DRJ33_05910</name>
</gene>
<dbReference type="AlphaFoldDB" id="A0A497EXL8"/>
<feature type="binding site" evidence="2">
    <location>
        <position position="8"/>
    </location>
    <ligand>
        <name>Zn(2+)</name>
        <dbReference type="ChEBI" id="CHEBI:29105"/>
        <label>1</label>
    </ligand>
</feature>
<dbReference type="Pfam" id="PF22082">
    <property type="entry name" value="TtuA_LIM_N"/>
    <property type="match status" value="1"/>
</dbReference>
<feature type="binding site" evidence="2">
    <location>
        <position position="288"/>
    </location>
    <ligand>
        <name>Zn(2+)</name>
        <dbReference type="ChEBI" id="CHEBI:29105"/>
        <label>2</label>
    </ligand>
</feature>
<keyword evidence="3" id="KW-0547">Nucleotide-binding</keyword>
<dbReference type="GO" id="GO:0000049">
    <property type="term" value="F:tRNA binding"/>
    <property type="evidence" value="ECO:0007669"/>
    <property type="project" value="TreeGrafter"/>
</dbReference>
<feature type="binding site" evidence="3">
    <location>
        <position position="168"/>
    </location>
    <ligand>
        <name>ATP</name>
        <dbReference type="ChEBI" id="CHEBI:30616"/>
    </ligand>
</feature>
<feature type="binding site" evidence="3">
    <location>
        <position position="163"/>
    </location>
    <ligand>
        <name>ATP</name>
        <dbReference type="ChEBI" id="CHEBI:30616"/>
    </ligand>
</feature>
<evidence type="ECO:0000259" key="4">
    <source>
        <dbReference type="Pfam" id="PF01171"/>
    </source>
</evidence>
<evidence type="ECO:0000256" key="1">
    <source>
        <dbReference type="ARBA" id="ARBA00022679"/>
    </source>
</evidence>
<feature type="binding site" evidence="2">
    <location>
        <position position="300"/>
    </location>
    <ligand>
        <name>Zn(2+)</name>
        <dbReference type="ChEBI" id="CHEBI:29105"/>
        <label>2</label>
    </ligand>
</feature>
<feature type="binding site" evidence="3">
    <location>
        <position position="61"/>
    </location>
    <ligand>
        <name>ATP</name>
        <dbReference type="ChEBI" id="CHEBI:30616"/>
    </ligand>
</feature>
<dbReference type="InterPro" id="IPR011063">
    <property type="entry name" value="TilS/TtcA_N"/>
</dbReference>
<dbReference type="PIRSF" id="PIRSF004976">
    <property type="entry name" value="ATPase_YdaO"/>
    <property type="match status" value="1"/>
</dbReference>
<keyword evidence="1" id="KW-0808">Transferase</keyword>
<evidence type="ECO:0000256" key="3">
    <source>
        <dbReference type="PIRSR" id="PIRSR004976-51"/>
    </source>
</evidence>
<dbReference type="PANTHER" id="PTHR11807:SF12">
    <property type="entry name" value="CYTOPLASMIC TRNA 2-THIOLATION PROTEIN 1"/>
    <property type="match status" value="1"/>
</dbReference>
<reference evidence="6 7" key="1">
    <citation type="submission" date="2018-06" db="EMBL/GenBank/DDBJ databases">
        <title>Extensive metabolic versatility and redundancy in microbially diverse, dynamic hydrothermal sediments.</title>
        <authorList>
            <person name="Dombrowski N."/>
            <person name="Teske A."/>
            <person name="Baker B.J."/>
        </authorList>
    </citation>
    <scope>NUCLEOTIDE SEQUENCE [LARGE SCALE GENOMIC DNA]</scope>
    <source>
        <strain evidence="6">B34_G17</strain>
    </source>
</reference>
<feature type="domain" description="2-thiouridine synthetase TtuA-like N-terminal LIM" evidence="5">
    <location>
        <begin position="4"/>
        <end position="28"/>
    </location>
</feature>
<keyword evidence="6" id="KW-0378">Hydrolase</keyword>
<name>A0A497EXL8_9CREN</name>
<organism evidence="6 7">
    <name type="scientific">Thermoproteota archaeon</name>
    <dbReference type="NCBI Taxonomy" id="2056631"/>
    <lineage>
        <taxon>Archaea</taxon>
        <taxon>Thermoproteota</taxon>
    </lineage>
</organism>
<feature type="binding site" evidence="2">
    <location>
        <position position="27"/>
    </location>
    <ligand>
        <name>Zn(2+)</name>
        <dbReference type="ChEBI" id="CHEBI:29105"/>
        <label>1</label>
    </ligand>
</feature>
<evidence type="ECO:0000313" key="7">
    <source>
        <dbReference type="Proteomes" id="UP000272051"/>
    </source>
</evidence>
<accession>A0A497EXL8</accession>
<dbReference type="GO" id="GO:0046872">
    <property type="term" value="F:metal ion binding"/>
    <property type="evidence" value="ECO:0007669"/>
    <property type="project" value="UniProtKB-KW"/>
</dbReference>
<dbReference type="GO" id="GO:0016740">
    <property type="term" value="F:transferase activity"/>
    <property type="evidence" value="ECO:0007669"/>
    <property type="project" value="UniProtKB-KW"/>
</dbReference>
<dbReference type="PANTHER" id="PTHR11807">
    <property type="entry name" value="ATPASES OF THE PP SUPERFAMILY-RELATED"/>
    <property type="match status" value="1"/>
</dbReference>
<feature type="binding site" evidence="3">
    <location>
        <position position="84"/>
    </location>
    <ligand>
        <name>ATP</name>
        <dbReference type="ChEBI" id="CHEBI:30616"/>
    </ligand>
</feature>
<feature type="binding site" evidence="2">
    <location>
        <position position="5"/>
    </location>
    <ligand>
        <name>Zn(2+)</name>
        <dbReference type="ChEBI" id="CHEBI:29105"/>
        <label>1</label>
    </ligand>
</feature>
<protein>
    <submittedName>
        <fullName evidence="6">Alpha hydrolase</fullName>
    </submittedName>
</protein>
<evidence type="ECO:0000259" key="5">
    <source>
        <dbReference type="Pfam" id="PF22082"/>
    </source>
</evidence>
<evidence type="ECO:0000313" key="6">
    <source>
        <dbReference type="EMBL" id="RLE51460.1"/>
    </source>
</evidence>
<feature type="binding site" evidence="2">
    <location>
        <position position="285"/>
    </location>
    <ligand>
        <name>Zn(2+)</name>
        <dbReference type="ChEBI" id="CHEBI:29105"/>
        <label>2</label>
    </ligand>
</feature>
<dbReference type="InterPro" id="IPR035107">
    <property type="entry name" value="tRNA_thiolation_TtcA_Ctu1"/>
</dbReference>
<dbReference type="GO" id="GO:0002143">
    <property type="term" value="P:tRNA wobble position uridine thiolation"/>
    <property type="evidence" value="ECO:0007669"/>
    <property type="project" value="TreeGrafter"/>
</dbReference>
<dbReference type="InterPro" id="IPR014729">
    <property type="entry name" value="Rossmann-like_a/b/a_fold"/>
</dbReference>
<dbReference type="GO" id="GO:0005524">
    <property type="term" value="F:ATP binding"/>
    <property type="evidence" value="ECO:0007669"/>
    <property type="project" value="UniProtKB-KW"/>
</dbReference>
<dbReference type="SUPFAM" id="SSF52402">
    <property type="entry name" value="Adenine nucleotide alpha hydrolases-like"/>
    <property type="match status" value="1"/>
</dbReference>
<dbReference type="GO" id="GO:0002144">
    <property type="term" value="C:cytosolic tRNA wobble base thiouridylase complex"/>
    <property type="evidence" value="ECO:0007669"/>
    <property type="project" value="TreeGrafter"/>
</dbReference>
<feature type="binding site" evidence="2">
    <location>
        <position position="297"/>
    </location>
    <ligand>
        <name>Zn(2+)</name>
        <dbReference type="ChEBI" id="CHEBI:29105"/>
        <label>2</label>
    </ligand>
</feature>
<feature type="binding site" evidence="3">
    <location>
        <begin position="55"/>
        <end position="57"/>
    </location>
    <ligand>
        <name>ATP</name>
        <dbReference type="ChEBI" id="CHEBI:30616"/>
    </ligand>
</feature>
<feature type="domain" description="tRNA(Ile)-lysidine/2-thiocytidine synthase N-terminal" evidence="4">
    <location>
        <begin position="51"/>
        <end position="223"/>
    </location>
</feature>
<keyword evidence="2" id="KW-0479">Metal-binding</keyword>
<sequence>MSMKCVLCSSQATVYLKHSGLKLCDQHFKSYFLKQVRKTVEKYKLIEKGDKVLIAVSGGKDSASMLYALKQLYGDACSLIALHIDLGIKGYSEHVRQVVSKQCDAVGIELKVVKLSDYGFTIDQAYSHKKALKRPICSICGTAKRYVLNYEAVNLRANKVATGHNLDDNVVFALTNYASGNMNLLIKEAPIAHSTHPKLVTKIKPLYYIYEAETELFCSKIGLPIDELQCPYRAEAISILLKEDLKSIEEKLPGFMKSFMKNHYKLVKPALENISKLAELELKTCKVCGMPSSANVCAFCKIRSKISELGSLRENC</sequence>
<feature type="binding site" evidence="2">
    <location>
        <position position="24"/>
    </location>
    <ligand>
        <name>Zn(2+)</name>
        <dbReference type="ChEBI" id="CHEBI:29105"/>
        <label>1</label>
    </ligand>
</feature>
<keyword evidence="2" id="KW-0862">Zinc</keyword>
<evidence type="ECO:0000256" key="2">
    <source>
        <dbReference type="PIRSR" id="PIRSR004976-50"/>
    </source>
</evidence>
<dbReference type="EMBL" id="QMQX01000108">
    <property type="protein sequence ID" value="RLE51460.1"/>
    <property type="molecule type" value="Genomic_DNA"/>
</dbReference>
<dbReference type="Proteomes" id="UP000272051">
    <property type="component" value="Unassembled WGS sequence"/>
</dbReference>
<dbReference type="Gene3D" id="3.40.50.620">
    <property type="entry name" value="HUPs"/>
    <property type="match status" value="1"/>
</dbReference>